<proteinExistence type="predicted"/>
<accession>A0A9D1D9Q0</accession>
<dbReference type="AlphaFoldDB" id="A0A9D1D9Q0"/>
<dbReference type="Proteomes" id="UP000886757">
    <property type="component" value="Unassembled WGS sequence"/>
</dbReference>
<organism evidence="1 2">
    <name type="scientific">Candidatus Choladousia intestinavium</name>
    <dbReference type="NCBI Taxonomy" id="2840727"/>
    <lineage>
        <taxon>Bacteria</taxon>
        <taxon>Bacillati</taxon>
        <taxon>Bacillota</taxon>
        <taxon>Clostridia</taxon>
        <taxon>Lachnospirales</taxon>
        <taxon>Lachnospiraceae</taxon>
        <taxon>Lachnospiraceae incertae sedis</taxon>
        <taxon>Candidatus Choladousia</taxon>
    </lineage>
</organism>
<gene>
    <name evidence="1" type="ORF">IAB31_02960</name>
</gene>
<name>A0A9D1D9Q0_9FIRM</name>
<evidence type="ECO:0000313" key="2">
    <source>
        <dbReference type="Proteomes" id="UP000886757"/>
    </source>
</evidence>
<evidence type="ECO:0000313" key="1">
    <source>
        <dbReference type="EMBL" id="HIR12868.1"/>
    </source>
</evidence>
<sequence>MKKAGCTFVLEIKDTQAQSWQGKVKWIEGQKEETFRSVLELITLLDSVVQTEKKTELKNPLKT</sequence>
<dbReference type="EMBL" id="DVGK01000039">
    <property type="protein sequence ID" value="HIR12868.1"/>
    <property type="molecule type" value="Genomic_DNA"/>
</dbReference>
<reference evidence="1" key="2">
    <citation type="journal article" date="2021" name="PeerJ">
        <title>Extensive microbial diversity within the chicken gut microbiome revealed by metagenomics and culture.</title>
        <authorList>
            <person name="Gilroy R."/>
            <person name="Ravi A."/>
            <person name="Getino M."/>
            <person name="Pursley I."/>
            <person name="Horton D.L."/>
            <person name="Alikhan N.F."/>
            <person name="Baker D."/>
            <person name="Gharbi K."/>
            <person name="Hall N."/>
            <person name="Watson M."/>
            <person name="Adriaenssens E.M."/>
            <person name="Foster-Nyarko E."/>
            <person name="Jarju S."/>
            <person name="Secka A."/>
            <person name="Antonio M."/>
            <person name="Oren A."/>
            <person name="Chaudhuri R.R."/>
            <person name="La Ragione R."/>
            <person name="Hildebrand F."/>
            <person name="Pallen M.J."/>
        </authorList>
    </citation>
    <scope>NUCLEOTIDE SEQUENCE</scope>
    <source>
        <strain evidence="1">ChiSjej4B22-8148</strain>
    </source>
</reference>
<comment type="caution">
    <text evidence="1">The sequence shown here is derived from an EMBL/GenBank/DDBJ whole genome shotgun (WGS) entry which is preliminary data.</text>
</comment>
<protein>
    <submittedName>
        <fullName evidence="1">Uncharacterized protein</fullName>
    </submittedName>
</protein>
<reference evidence="1" key="1">
    <citation type="submission" date="2020-10" db="EMBL/GenBank/DDBJ databases">
        <authorList>
            <person name="Gilroy R."/>
        </authorList>
    </citation>
    <scope>NUCLEOTIDE SEQUENCE</scope>
    <source>
        <strain evidence="1">ChiSjej4B22-8148</strain>
    </source>
</reference>